<dbReference type="GO" id="GO:0008783">
    <property type="term" value="F:agmatinase activity"/>
    <property type="evidence" value="ECO:0007669"/>
    <property type="project" value="TreeGrafter"/>
</dbReference>
<organism evidence="5 6">
    <name type="scientific">Opisthorchis viverrini</name>
    <name type="common">Southeast Asian liver fluke</name>
    <dbReference type="NCBI Taxonomy" id="6198"/>
    <lineage>
        <taxon>Eukaryota</taxon>
        <taxon>Metazoa</taxon>
        <taxon>Spiralia</taxon>
        <taxon>Lophotrochozoa</taxon>
        <taxon>Platyhelminthes</taxon>
        <taxon>Trematoda</taxon>
        <taxon>Digenea</taxon>
        <taxon>Opisthorchiida</taxon>
        <taxon>Opisthorchiata</taxon>
        <taxon>Opisthorchiidae</taxon>
        <taxon>Opisthorchis</taxon>
    </lineage>
</organism>
<comment type="similarity">
    <text evidence="1">Belongs to the arginase family. Agmatinase subfamily.</text>
</comment>
<reference evidence="5 6" key="1">
    <citation type="submission" date="2015-03" db="EMBL/GenBank/DDBJ databases">
        <title>Draft genome of the nematode, Opisthorchis viverrini.</title>
        <authorList>
            <person name="Mitreva M."/>
        </authorList>
    </citation>
    <scope>NUCLEOTIDE SEQUENCE [LARGE SCALE GENOMIC DNA]</scope>
    <source>
        <strain evidence="5">Khon Kaen</strain>
    </source>
</reference>
<dbReference type="PANTHER" id="PTHR11358:SF26">
    <property type="entry name" value="GUANIDINO ACID HYDROLASE, MITOCHONDRIAL"/>
    <property type="match status" value="1"/>
</dbReference>
<dbReference type="SUPFAM" id="SSF52768">
    <property type="entry name" value="Arginase/deacetylase"/>
    <property type="match status" value="1"/>
</dbReference>
<name>A0A1S8X195_OPIVI</name>
<evidence type="ECO:0000256" key="3">
    <source>
        <dbReference type="ARBA" id="ARBA00022801"/>
    </source>
</evidence>
<dbReference type="PIRSF" id="PIRSF036979">
    <property type="entry name" value="Arginase"/>
    <property type="match status" value="1"/>
</dbReference>
<dbReference type="PROSITE" id="PS01053">
    <property type="entry name" value="ARGINASE_1"/>
    <property type="match status" value="1"/>
</dbReference>
<evidence type="ECO:0000313" key="5">
    <source>
        <dbReference type="EMBL" id="OON20482.1"/>
    </source>
</evidence>
<evidence type="ECO:0000256" key="2">
    <source>
        <dbReference type="ARBA" id="ARBA00022723"/>
    </source>
</evidence>
<dbReference type="GO" id="GO:0033389">
    <property type="term" value="P:putrescine biosynthetic process from arginine, via agmatine"/>
    <property type="evidence" value="ECO:0007669"/>
    <property type="project" value="TreeGrafter"/>
</dbReference>
<keyword evidence="3 4" id="KW-0378">Hydrolase</keyword>
<dbReference type="Gene3D" id="3.40.800.10">
    <property type="entry name" value="Ureohydrolase domain"/>
    <property type="match status" value="1"/>
</dbReference>
<dbReference type="PROSITE" id="PS51409">
    <property type="entry name" value="ARGINASE_2"/>
    <property type="match status" value="1"/>
</dbReference>
<dbReference type="EMBL" id="KV892612">
    <property type="protein sequence ID" value="OON20482.1"/>
    <property type="molecule type" value="Genomic_DNA"/>
</dbReference>
<evidence type="ECO:0000256" key="1">
    <source>
        <dbReference type="ARBA" id="ARBA00009227"/>
    </source>
</evidence>
<accession>A0A1S8X195</accession>
<dbReference type="AlphaFoldDB" id="A0A1S8X195"/>
<dbReference type="Proteomes" id="UP000243686">
    <property type="component" value="Unassembled WGS sequence"/>
</dbReference>
<dbReference type="InterPro" id="IPR006035">
    <property type="entry name" value="Ureohydrolase"/>
</dbReference>
<evidence type="ECO:0000313" key="6">
    <source>
        <dbReference type="Proteomes" id="UP000243686"/>
    </source>
</evidence>
<dbReference type="Pfam" id="PF00491">
    <property type="entry name" value="Arginase"/>
    <property type="match status" value="1"/>
</dbReference>
<protein>
    <submittedName>
        <fullName evidence="5">Arginase family protein</fullName>
    </submittedName>
</protein>
<dbReference type="GO" id="GO:0046872">
    <property type="term" value="F:metal ion binding"/>
    <property type="evidence" value="ECO:0007669"/>
    <property type="project" value="UniProtKB-KW"/>
</dbReference>
<dbReference type="InterPro" id="IPR023696">
    <property type="entry name" value="Ureohydrolase_dom_sf"/>
</dbReference>
<keyword evidence="6" id="KW-1185">Reference proteome</keyword>
<proteinExistence type="inferred from homology"/>
<sequence>MNRPDDPRLGLLLIGRKDFDKLKDRAAKNVGLIRVPCDEGVDRNGGRVGACDGPSVVMDLLPRFGALDNREWKINLETAGIQLVDYGSTGSSNLEEVHNTLKGLVKDCLENHLFPLCIGGGNDQSWANGAAWIEHLRTQSAQQDKGLKLTVINIDAHLDVRPLIKLADGRQVAHSGSPFRQLLEMAHTQDMSHGTFTFHIIFVSPKPKDFKLIEFAAQGQQCSGVHVDYVHKHGGTVIWLSQLAGYETCTEHGGQHPKSVKIMQDILQDCEASGRHVFFSFDLDAIQAADCPGVSCPSPIGLASREALGLCYVAGKSKAVDLMDISEFNPHVESTQTSRLIVNMIYCFLLGYSQRSF</sequence>
<evidence type="ECO:0000256" key="4">
    <source>
        <dbReference type="RuleBase" id="RU003684"/>
    </source>
</evidence>
<keyword evidence="2" id="KW-0479">Metal-binding</keyword>
<dbReference type="InterPro" id="IPR020855">
    <property type="entry name" value="Ureohydrolase_Mn_BS"/>
</dbReference>
<gene>
    <name evidence="5" type="ORF">X801_03636</name>
</gene>
<dbReference type="CDD" id="cd09988">
    <property type="entry name" value="Formimidoylglutamase"/>
    <property type="match status" value="1"/>
</dbReference>
<dbReference type="PANTHER" id="PTHR11358">
    <property type="entry name" value="ARGINASE/AGMATINASE"/>
    <property type="match status" value="1"/>
</dbReference>